<keyword evidence="3" id="KW-1185">Reference proteome</keyword>
<dbReference type="RefSeq" id="XP_066082606.1">
    <property type="nucleotide sequence ID" value="XM_066226509.1"/>
</dbReference>
<accession>A0AAX4KF33</accession>
<sequence>MSDHSDQEEYDPSRDSQFFDWEAATYTISPEACATNNSTNPDEVDSTYHVDHQSTSGSPASHTQHRKHNKRPDRLTRIHRTTDRTIVPSFENWSSQTPYREPGWKMDTYPKLSDEEKRILGSRILVPKKDGTFYEHYNLCTGPSHDPMYPKGTTRSHQGVISRETGIDWLTQTCTSRADCMESLRGLLTADDIDKIRKIRTEKNMGDTDKKNSGTKRKKRMTEEEEYQEAVAKIHRDH</sequence>
<protein>
    <submittedName>
        <fullName evidence="2">Uncharacterized protein</fullName>
    </submittedName>
</protein>
<organism evidence="2 3">
    <name type="scientific">Kwoniella europaea PYCC6329</name>
    <dbReference type="NCBI Taxonomy" id="1423913"/>
    <lineage>
        <taxon>Eukaryota</taxon>
        <taxon>Fungi</taxon>
        <taxon>Dikarya</taxon>
        <taxon>Basidiomycota</taxon>
        <taxon>Agaricomycotina</taxon>
        <taxon>Tremellomycetes</taxon>
        <taxon>Tremellales</taxon>
        <taxon>Cryptococcaceae</taxon>
        <taxon>Kwoniella</taxon>
    </lineage>
</organism>
<gene>
    <name evidence="2" type="ORF">V865_002710</name>
</gene>
<reference evidence="2 3" key="1">
    <citation type="submission" date="2024-01" db="EMBL/GenBank/DDBJ databases">
        <title>Comparative genomics of Cryptococcus and Kwoniella reveals pathogenesis evolution and contrasting modes of karyotype evolution via chromosome fusion or intercentromeric recombination.</title>
        <authorList>
            <person name="Coelho M.A."/>
            <person name="David-Palma M."/>
            <person name="Shea T."/>
            <person name="Bowers K."/>
            <person name="McGinley-Smith S."/>
            <person name="Mohammad A.W."/>
            <person name="Gnirke A."/>
            <person name="Yurkov A.M."/>
            <person name="Nowrousian M."/>
            <person name="Sun S."/>
            <person name="Cuomo C.A."/>
            <person name="Heitman J."/>
        </authorList>
    </citation>
    <scope>NUCLEOTIDE SEQUENCE [LARGE SCALE GENOMIC DNA]</scope>
    <source>
        <strain evidence="2 3">PYCC6329</strain>
    </source>
</reference>
<feature type="region of interest" description="Disordered" evidence="1">
    <location>
        <begin position="201"/>
        <end position="238"/>
    </location>
</feature>
<dbReference type="GeneID" id="91101514"/>
<feature type="compositionally biased region" description="Polar residues" evidence="1">
    <location>
        <begin position="53"/>
        <end position="62"/>
    </location>
</feature>
<proteinExistence type="predicted"/>
<feature type="compositionally biased region" description="Basic and acidic residues" evidence="1">
    <location>
        <begin position="201"/>
        <end position="212"/>
    </location>
</feature>
<dbReference type="AlphaFoldDB" id="A0AAX4KF33"/>
<evidence type="ECO:0000256" key="1">
    <source>
        <dbReference type="SAM" id="MobiDB-lite"/>
    </source>
</evidence>
<dbReference type="Proteomes" id="UP001358614">
    <property type="component" value="Chromosome 1"/>
</dbReference>
<evidence type="ECO:0000313" key="2">
    <source>
        <dbReference type="EMBL" id="WWD04639.1"/>
    </source>
</evidence>
<dbReference type="KEGG" id="ker:91101514"/>
<name>A0AAX4KF33_9TREE</name>
<evidence type="ECO:0000313" key="3">
    <source>
        <dbReference type="Proteomes" id="UP001358614"/>
    </source>
</evidence>
<dbReference type="EMBL" id="CP144089">
    <property type="protein sequence ID" value="WWD04639.1"/>
    <property type="molecule type" value="Genomic_DNA"/>
</dbReference>
<feature type="region of interest" description="Disordered" evidence="1">
    <location>
        <begin position="29"/>
        <end position="75"/>
    </location>
</feature>